<sequence length="21" mass="2434">MLRLVRHAPSPASLDRLDSWI</sequence>
<dbReference type="AlphaFoldDB" id="A0A2P2QR27"/>
<evidence type="ECO:0000313" key="2">
    <source>
        <dbReference type="EMBL" id="MBX69496.1"/>
    </source>
</evidence>
<evidence type="ECO:0000256" key="1">
    <source>
        <dbReference type="SAM" id="MobiDB-lite"/>
    </source>
</evidence>
<accession>A0A2P2QR27</accession>
<feature type="region of interest" description="Disordered" evidence="1">
    <location>
        <begin position="1"/>
        <end position="21"/>
    </location>
</feature>
<organism evidence="2">
    <name type="scientific">Rhizophora mucronata</name>
    <name type="common">Asiatic mangrove</name>
    <dbReference type="NCBI Taxonomy" id="61149"/>
    <lineage>
        <taxon>Eukaryota</taxon>
        <taxon>Viridiplantae</taxon>
        <taxon>Streptophyta</taxon>
        <taxon>Embryophyta</taxon>
        <taxon>Tracheophyta</taxon>
        <taxon>Spermatophyta</taxon>
        <taxon>Magnoliopsida</taxon>
        <taxon>eudicotyledons</taxon>
        <taxon>Gunneridae</taxon>
        <taxon>Pentapetalae</taxon>
        <taxon>rosids</taxon>
        <taxon>fabids</taxon>
        <taxon>Malpighiales</taxon>
        <taxon>Rhizophoraceae</taxon>
        <taxon>Rhizophora</taxon>
    </lineage>
</organism>
<reference evidence="2" key="1">
    <citation type="submission" date="2018-02" db="EMBL/GenBank/DDBJ databases">
        <title>Rhizophora mucronata_Transcriptome.</title>
        <authorList>
            <person name="Meera S.P."/>
            <person name="Sreeshan A."/>
            <person name="Augustine A."/>
        </authorList>
    </citation>
    <scope>NUCLEOTIDE SEQUENCE</scope>
    <source>
        <tissue evidence="2">Leaf</tissue>
    </source>
</reference>
<name>A0A2P2QR27_RHIMU</name>
<dbReference type="EMBL" id="GGEC01089012">
    <property type="protein sequence ID" value="MBX69496.1"/>
    <property type="molecule type" value="Transcribed_RNA"/>
</dbReference>
<protein>
    <submittedName>
        <fullName evidence="2">Uncharacterized protein</fullName>
    </submittedName>
</protein>
<proteinExistence type="predicted"/>